<evidence type="ECO:0000256" key="6">
    <source>
        <dbReference type="ARBA" id="ARBA00022917"/>
    </source>
</evidence>
<keyword evidence="5" id="KW-0067">ATP-binding</keyword>
<dbReference type="GO" id="GO:0005739">
    <property type="term" value="C:mitochondrion"/>
    <property type="evidence" value="ECO:0007669"/>
    <property type="project" value="EnsemblFungi"/>
</dbReference>
<dbReference type="GO" id="GO:0005524">
    <property type="term" value="F:ATP binding"/>
    <property type="evidence" value="ECO:0007669"/>
    <property type="project" value="UniProtKB-KW"/>
</dbReference>
<keyword evidence="3" id="KW-0436">Ligase</keyword>
<gene>
    <name evidence="10" type="ORF">SMACR_05924</name>
</gene>
<feature type="compositionally biased region" description="Polar residues" evidence="8">
    <location>
        <begin position="9"/>
        <end position="20"/>
    </location>
</feature>
<evidence type="ECO:0000259" key="9">
    <source>
        <dbReference type="PROSITE" id="PS50862"/>
    </source>
</evidence>
<dbReference type="SUPFAM" id="SSF50249">
    <property type="entry name" value="Nucleic acid-binding proteins"/>
    <property type="match status" value="1"/>
</dbReference>
<evidence type="ECO:0000256" key="7">
    <source>
        <dbReference type="ARBA" id="ARBA00023146"/>
    </source>
</evidence>
<evidence type="ECO:0000256" key="1">
    <source>
        <dbReference type="ARBA" id="ARBA00008226"/>
    </source>
</evidence>
<feature type="domain" description="Aminoacyl-transfer RNA synthetases class-II family profile" evidence="9">
    <location>
        <begin position="229"/>
        <end position="580"/>
    </location>
</feature>
<dbReference type="InterPro" id="IPR012340">
    <property type="entry name" value="NA-bd_OB-fold"/>
</dbReference>
<evidence type="ECO:0000256" key="4">
    <source>
        <dbReference type="ARBA" id="ARBA00022741"/>
    </source>
</evidence>
<dbReference type="InterPro" id="IPR006195">
    <property type="entry name" value="aa-tRNA-synth_II"/>
</dbReference>
<dbReference type="GO" id="GO:0003676">
    <property type="term" value="F:nucleic acid binding"/>
    <property type="evidence" value="ECO:0007669"/>
    <property type="project" value="InterPro"/>
</dbReference>
<evidence type="ECO:0000313" key="11">
    <source>
        <dbReference type="Proteomes" id="UP000433876"/>
    </source>
</evidence>
<dbReference type="Pfam" id="PF01336">
    <property type="entry name" value="tRNA_anti-codon"/>
    <property type="match status" value="1"/>
</dbReference>
<dbReference type="InterPro" id="IPR004365">
    <property type="entry name" value="NA-bd_OB_tRNA"/>
</dbReference>
<keyword evidence="4" id="KW-0547">Nucleotide-binding</keyword>
<dbReference type="Gene3D" id="2.40.50.140">
    <property type="entry name" value="Nucleic acid-binding proteins"/>
    <property type="match status" value="1"/>
</dbReference>
<dbReference type="GO" id="GO:0004816">
    <property type="term" value="F:asparagine-tRNA ligase activity"/>
    <property type="evidence" value="ECO:0007669"/>
    <property type="project" value="UniProtKB-EC"/>
</dbReference>
<dbReference type="NCBIfam" id="TIGR00457">
    <property type="entry name" value="asnS"/>
    <property type="match status" value="1"/>
</dbReference>
<organism evidence="10 11">
    <name type="scientific">Sordaria macrospora</name>
    <dbReference type="NCBI Taxonomy" id="5147"/>
    <lineage>
        <taxon>Eukaryota</taxon>
        <taxon>Fungi</taxon>
        <taxon>Dikarya</taxon>
        <taxon>Ascomycota</taxon>
        <taxon>Pezizomycotina</taxon>
        <taxon>Sordariomycetes</taxon>
        <taxon>Sordariomycetidae</taxon>
        <taxon>Sordariales</taxon>
        <taxon>Sordariaceae</taxon>
        <taxon>Sordaria</taxon>
    </lineage>
</organism>
<dbReference type="CDD" id="cd00776">
    <property type="entry name" value="AsxRS_core"/>
    <property type="match status" value="1"/>
</dbReference>
<name>A0A8S8ZXM7_SORMA</name>
<evidence type="ECO:0000256" key="3">
    <source>
        <dbReference type="ARBA" id="ARBA00022598"/>
    </source>
</evidence>
<dbReference type="PANTHER" id="PTHR22594">
    <property type="entry name" value="ASPARTYL/LYSYL-TRNA SYNTHETASE"/>
    <property type="match status" value="1"/>
</dbReference>
<dbReference type="CDD" id="cd04318">
    <property type="entry name" value="EcAsnRS_like_N"/>
    <property type="match status" value="1"/>
</dbReference>
<dbReference type="Gene3D" id="3.30.930.10">
    <property type="entry name" value="Bira Bifunctional Protein, Domain 2"/>
    <property type="match status" value="1"/>
</dbReference>
<dbReference type="AlphaFoldDB" id="A0A8S8ZXM7"/>
<dbReference type="NCBIfam" id="NF003037">
    <property type="entry name" value="PRK03932.1"/>
    <property type="match status" value="1"/>
</dbReference>
<dbReference type="InterPro" id="IPR002312">
    <property type="entry name" value="Asp/Asn-tRNA-synth_IIb"/>
</dbReference>
<evidence type="ECO:0000256" key="8">
    <source>
        <dbReference type="SAM" id="MobiDB-lite"/>
    </source>
</evidence>
<dbReference type="PANTHER" id="PTHR22594:SF34">
    <property type="entry name" value="ASPARAGINE--TRNA LIGASE, MITOCHONDRIAL-RELATED"/>
    <property type="match status" value="1"/>
</dbReference>
<dbReference type="OMA" id="PEMAFYD"/>
<dbReference type="PROSITE" id="PS50862">
    <property type="entry name" value="AA_TRNA_LIGASE_II"/>
    <property type="match status" value="1"/>
</dbReference>
<sequence>MGMGMGKSIFTSTPSSSTLRATRGMRSTVLARHLPQQPPLGKDLDQGHISRRTISSSSPRRVKNWDLKELERLVKESKEQLRKLEDEAGKPLKRTTALHMSIAECLRWKPESEEDNVVVQGYIRSVRGMKTHRFVSLGDGSSLAPLQAVVPVDTNQAEGLAIGAAVRLTGKWVASPGASQSHEMQVTHVDILGPSDAKTFPIQKKYQTPEYLRTIPHLRPRTPINAALLKMRSEAVAALTRFFADHDFTQTHPPILTSSDCEGAGEVFTVAPASNIAELTDEDNKSKMFFRNKKYLTVSTQLHLEALAQSVGNVWTLSPVFRAEKSDTARHLSEFYMLEAEMSFVNDLDEVMDLAEDMIRNMCITMYESHTVHEFLNREGRVGSDLVSPEEVNARWEGMMAAEWPRLTYTDAIEFLQEHADKFEHKPVWTEGLHSEHEKFIAEQIGDGKPVFVTHYPRDIKAFYMREGQSIPDDTCPGPTVECFDLLVPDLCEIAGGSMREHRLEPLLEAMKRHNIVAGEFTSSMDGDAPTGGAKAGPLDWYVDLRRWGCAPHGGFGIGFDRLLCYLTGVQTIRDMVSFPRWVGRCDC</sequence>
<evidence type="ECO:0000256" key="2">
    <source>
        <dbReference type="ARBA" id="ARBA00012816"/>
    </source>
</evidence>
<dbReference type="InterPro" id="IPR045864">
    <property type="entry name" value="aa-tRNA-synth_II/BPL/LPL"/>
</dbReference>
<dbReference type="InterPro" id="IPR004364">
    <property type="entry name" value="Aa-tRNA-synt_II"/>
</dbReference>
<comment type="caution">
    <text evidence="10">The sequence shown here is derived from an EMBL/GenBank/DDBJ whole genome shotgun (WGS) entry which is preliminary data.</text>
</comment>
<dbReference type="PRINTS" id="PR01042">
    <property type="entry name" value="TRNASYNTHASP"/>
</dbReference>
<accession>A0A8S8ZXM7</accession>
<dbReference type="VEuPathDB" id="FungiDB:SMAC_05924"/>
<dbReference type="EMBL" id="NMPR01000024">
    <property type="protein sequence ID" value="KAA8634289.1"/>
    <property type="molecule type" value="Genomic_DNA"/>
</dbReference>
<dbReference type="EC" id="6.1.1.22" evidence="2"/>
<feature type="region of interest" description="Disordered" evidence="8">
    <location>
        <begin position="1"/>
        <end position="21"/>
    </location>
</feature>
<dbReference type="Proteomes" id="UP000433876">
    <property type="component" value="Unassembled WGS sequence"/>
</dbReference>
<keyword evidence="7" id="KW-0030">Aminoacyl-tRNA synthetase</keyword>
<keyword evidence="6" id="KW-0648">Protein biosynthesis</keyword>
<proteinExistence type="inferred from homology"/>
<evidence type="ECO:0000256" key="5">
    <source>
        <dbReference type="ARBA" id="ARBA00022840"/>
    </source>
</evidence>
<reference evidence="10 11" key="1">
    <citation type="submission" date="2017-07" db="EMBL/GenBank/DDBJ databases">
        <title>Genome sequence of the Sordaria macrospora wild type strain R19027.</title>
        <authorList>
            <person name="Nowrousian M."/>
            <person name="Teichert I."/>
            <person name="Kueck U."/>
        </authorList>
    </citation>
    <scope>NUCLEOTIDE SEQUENCE [LARGE SCALE GENOMIC DNA]</scope>
    <source>
        <strain evidence="10 11">R19027</strain>
        <tissue evidence="10">Mycelium</tissue>
    </source>
</reference>
<comment type="similarity">
    <text evidence="1">Belongs to the class-II aminoacyl-tRNA synthetase family.</text>
</comment>
<dbReference type="GO" id="GO:0070145">
    <property type="term" value="P:mitochondrial asparaginyl-tRNA aminoacylation"/>
    <property type="evidence" value="ECO:0007669"/>
    <property type="project" value="EnsemblFungi"/>
</dbReference>
<dbReference type="InterPro" id="IPR004522">
    <property type="entry name" value="Asn-tRNA-ligase"/>
</dbReference>
<dbReference type="Pfam" id="PF00152">
    <property type="entry name" value="tRNA-synt_2"/>
    <property type="match status" value="1"/>
</dbReference>
<dbReference type="SUPFAM" id="SSF55681">
    <property type="entry name" value="Class II aaRS and biotin synthetases"/>
    <property type="match status" value="1"/>
</dbReference>
<evidence type="ECO:0000313" key="10">
    <source>
        <dbReference type="EMBL" id="KAA8634289.1"/>
    </source>
</evidence>
<protein>
    <recommendedName>
        <fullName evidence="2">asparagine--tRNA ligase</fullName>
        <ecNumber evidence="2">6.1.1.22</ecNumber>
    </recommendedName>
</protein>